<dbReference type="Proteomes" id="UP000785613">
    <property type="component" value="Unassembled WGS sequence"/>
</dbReference>
<dbReference type="InterPro" id="IPR001646">
    <property type="entry name" value="5peptide_repeat"/>
</dbReference>
<dbReference type="Pfam" id="PF00805">
    <property type="entry name" value="Pentapeptide"/>
    <property type="match status" value="1"/>
</dbReference>
<accession>A0ABX0LFJ5</accession>
<dbReference type="EMBL" id="VUYU01000004">
    <property type="protein sequence ID" value="NHZ33598.1"/>
    <property type="molecule type" value="Genomic_DNA"/>
</dbReference>
<proteinExistence type="predicted"/>
<evidence type="ECO:0000313" key="2">
    <source>
        <dbReference type="Proteomes" id="UP000785613"/>
    </source>
</evidence>
<sequence length="203" mass="22313">MVAGRDAGSGMLRKAMDKSEIEQLKKRWTTQQICQGEEALVGKSTFPFPVMDDGFVDLRGIAITQFIKNVTINSVDLSGAALERTGQFGMCKVEKVRFCFASLQTHLGKIFNSCDFTSANLSGAVLRGEFSKCDFSMANLTSAIGTEVRFVNCIFVKTNFRNRPLAPISVRPANTCSIRARVSAQKTSTWSVQNNLIPLLKSL</sequence>
<gene>
    <name evidence="1" type="ORF">F0185_08340</name>
</gene>
<keyword evidence="2" id="KW-1185">Reference proteome</keyword>
<reference evidence="1 2" key="1">
    <citation type="submission" date="2019-09" db="EMBL/GenBank/DDBJ databases">
        <title>Taxonomy of Antarctic Massilia spp.: description of Massilia rubra sp. nov., Massilia aquatica sp. nov., Massilia mucilaginosa sp. nov., Massilia frigida sp. nov. isolated from streams, lakes and regoliths.</title>
        <authorList>
            <person name="Holochova P."/>
            <person name="Sedlacek I."/>
            <person name="Kralova S."/>
            <person name="Maslanova I."/>
            <person name="Busse H.-J."/>
            <person name="Stankova E."/>
            <person name="Vrbovska V."/>
            <person name="Kovarovic V."/>
            <person name="Bartak M."/>
            <person name="Svec P."/>
            <person name="Pantucek R."/>
        </authorList>
    </citation>
    <scope>NUCLEOTIDE SEQUENCE [LARGE SCALE GENOMIC DNA]</scope>
    <source>
        <strain evidence="1 2">CCM 8692</strain>
    </source>
</reference>
<evidence type="ECO:0000313" key="1">
    <source>
        <dbReference type="EMBL" id="NHZ33598.1"/>
    </source>
</evidence>
<dbReference type="Gene3D" id="2.160.20.80">
    <property type="entry name" value="E3 ubiquitin-protein ligase SopA"/>
    <property type="match status" value="1"/>
</dbReference>
<name>A0ABX0LFJ5_9BURK</name>
<organism evidence="1 2">
    <name type="scientific">Massilia rubra</name>
    <dbReference type="NCBI Taxonomy" id="2607910"/>
    <lineage>
        <taxon>Bacteria</taxon>
        <taxon>Pseudomonadati</taxon>
        <taxon>Pseudomonadota</taxon>
        <taxon>Betaproteobacteria</taxon>
        <taxon>Burkholderiales</taxon>
        <taxon>Oxalobacteraceae</taxon>
        <taxon>Telluria group</taxon>
        <taxon>Massilia</taxon>
    </lineage>
</organism>
<dbReference type="SUPFAM" id="SSF141571">
    <property type="entry name" value="Pentapeptide repeat-like"/>
    <property type="match status" value="1"/>
</dbReference>
<protein>
    <submittedName>
        <fullName evidence="1">Pentapeptide repeat-containing protein</fullName>
    </submittedName>
</protein>
<comment type="caution">
    <text evidence="1">The sequence shown here is derived from an EMBL/GenBank/DDBJ whole genome shotgun (WGS) entry which is preliminary data.</text>
</comment>